<dbReference type="STRING" id="762845.BCR26_15015"/>
<dbReference type="Gene3D" id="3.30.110.40">
    <property type="entry name" value="TusA-like domain"/>
    <property type="match status" value="1"/>
</dbReference>
<feature type="domain" description="UPF0033" evidence="2">
    <location>
        <begin position="3"/>
        <end position="65"/>
    </location>
</feature>
<dbReference type="InterPro" id="IPR036868">
    <property type="entry name" value="TusA-like_sf"/>
</dbReference>
<dbReference type="AlphaFoldDB" id="A0A1E5KVY0"/>
<dbReference type="InterPro" id="IPR019870">
    <property type="entry name" value="Se_metab_YedF"/>
</dbReference>
<dbReference type="NCBIfam" id="TIGR03527">
    <property type="entry name" value="selenium_YedF"/>
    <property type="match status" value="1"/>
</dbReference>
<accession>A0A1E5KVY0</accession>
<protein>
    <recommendedName>
        <fullName evidence="2">UPF0033 domain-containing protein</fullName>
    </recommendedName>
</protein>
<dbReference type="Proteomes" id="UP000095256">
    <property type="component" value="Unassembled WGS sequence"/>
</dbReference>
<dbReference type="EMBL" id="MIEK01000031">
    <property type="protein sequence ID" value="OEH82020.1"/>
    <property type="molecule type" value="Genomic_DNA"/>
</dbReference>
<keyword evidence="4" id="KW-1185">Reference proteome</keyword>
<evidence type="ECO:0000259" key="2">
    <source>
        <dbReference type="Pfam" id="PF01206"/>
    </source>
</evidence>
<dbReference type="RefSeq" id="WP_069699026.1">
    <property type="nucleotide sequence ID" value="NZ_JAGGMA010000039.1"/>
</dbReference>
<reference evidence="3 4" key="1">
    <citation type="submission" date="2016-09" db="EMBL/GenBank/DDBJ databases">
        <authorList>
            <person name="Capua I."/>
            <person name="De Benedictis P."/>
            <person name="Joannis T."/>
            <person name="Lombin L.H."/>
            <person name="Cattoli G."/>
        </authorList>
    </citation>
    <scope>NUCLEOTIDE SEQUENCE [LARGE SCALE GENOMIC DNA]</scope>
    <source>
        <strain evidence="3 4">LMG 25899</strain>
    </source>
</reference>
<name>A0A1E5KVY0_9ENTE</name>
<dbReference type="PANTHER" id="PTHR33279">
    <property type="entry name" value="SULFUR CARRIER PROTEIN YEDF-RELATED"/>
    <property type="match status" value="1"/>
</dbReference>
<sequence length="194" mass="21956">MIIVDAMGETCPIPVIKTKKELREAKEPVKVLVDNEIATQNLSKMAKQMGLSCRVTTRNSHCFEVLINEELSDTNIKLGESTNQSEYVVVVDTEVMGRGDEKLGRVLLKSFIYAYTEQDILPKYFLFYNRGAKLTVKDSSVLADLTCLKEKGVEIYTCGACLDYFDLTNELKIGEITNMYRIVEIMSSYRVVKP</sequence>
<dbReference type="SUPFAM" id="SSF75169">
    <property type="entry name" value="DsrEFH-like"/>
    <property type="match status" value="1"/>
</dbReference>
<proteinExistence type="inferred from homology"/>
<dbReference type="PANTHER" id="PTHR33279:SF6">
    <property type="entry name" value="SULFUR CARRIER PROTEIN YEDF-RELATED"/>
    <property type="match status" value="1"/>
</dbReference>
<comment type="caution">
    <text evidence="3">The sequence shown here is derived from an EMBL/GenBank/DDBJ whole genome shotgun (WGS) entry which is preliminary data.</text>
</comment>
<evidence type="ECO:0000313" key="4">
    <source>
        <dbReference type="Proteomes" id="UP000095256"/>
    </source>
</evidence>
<dbReference type="SUPFAM" id="SSF64307">
    <property type="entry name" value="SirA-like"/>
    <property type="match status" value="1"/>
</dbReference>
<evidence type="ECO:0000256" key="1">
    <source>
        <dbReference type="ARBA" id="ARBA00008984"/>
    </source>
</evidence>
<dbReference type="InterPro" id="IPR001455">
    <property type="entry name" value="TusA-like"/>
</dbReference>
<dbReference type="OrthoDB" id="9801500at2"/>
<evidence type="ECO:0000313" key="3">
    <source>
        <dbReference type="EMBL" id="OEH82020.1"/>
    </source>
</evidence>
<gene>
    <name evidence="3" type="ORF">BCR26_15015</name>
</gene>
<organism evidence="3 4">
    <name type="scientific">Enterococcus rivorum</name>
    <dbReference type="NCBI Taxonomy" id="762845"/>
    <lineage>
        <taxon>Bacteria</taxon>
        <taxon>Bacillati</taxon>
        <taxon>Bacillota</taxon>
        <taxon>Bacilli</taxon>
        <taxon>Lactobacillales</taxon>
        <taxon>Enterococcaceae</taxon>
        <taxon>Enterococcus</taxon>
    </lineage>
</organism>
<dbReference type="Pfam" id="PF01206">
    <property type="entry name" value="TusA"/>
    <property type="match status" value="1"/>
</dbReference>
<dbReference type="InterPro" id="IPR027396">
    <property type="entry name" value="DsrEFH-like"/>
</dbReference>
<comment type="similarity">
    <text evidence="1">Belongs to the sulfur carrier protein TusA family.</text>
</comment>